<evidence type="ECO:0000256" key="8">
    <source>
        <dbReference type="ARBA" id="ARBA00022989"/>
    </source>
</evidence>
<dbReference type="Proteomes" id="UP000614811">
    <property type="component" value="Unassembled WGS sequence"/>
</dbReference>
<evidence type="ECO:0000256" key="3">
    <source>
        <dbReference type="ARBA" id="ARBA00022448"/>
    </source>
</evidence>
<evidence type="ECO:0000256" key="2">
    <source>
        <dbReference type="ARBA" id="ARBA00006555"/>
    </source>
</evidence>
<sequence>MQVLHRIALPFINATFITLGLLAAMYSLVHIDGPTLLPVKTPPVLRFTPIPEDSEVNLRHVKPKVPELIDDIPPMVKKDWPIDADIDDITPTWIDVPPPPKGTLDVPASNQLTMAMGFPPVYPARAITSGTEGYAVVGFSVSPAGEVFDAYVIESEPGTVFDRAALNAIKKFRYRARTVNGKPVATAGQQYMFRFELER</sequence>
<dbReference type="AlphaFoldDB" id="A0A918RMY2"/>
<dbReference type="InterPro" id="IPR003538">
    <property type="entry name" value="TonB"/>
</dbReference>
<dbReference type="PANTHER" id="PTHR33446:SF14">
    <property type="entry name" value="PROTEIN TONB"/>
    <property type="match status" value="1"/>
</dbReference>
<dbReference type="SUPFAM" id="SSF74653">
    <property type="entry name" value="TolA/TonB C-terminal domain"/>
    <property type="match status" value="1"/>
</dbReference>
<comment type="similarity">
    <text evidence="2 10">Belongs to the TonB family.</text>
</comment>
<keyword evidence="4 10" id="KW-1003">Cell membrane</keyword>
<keyword evidence="9 10" id="KW-0472">Membrane</keyword>
<dbReference type="Gene3D" id="3.30.1150.10">
    <property type="match status" value="1"/>
</dbReference>
<evidence type="ECO:0000256" key="9">
    <source>
        <dbReference type="ARBA" id="ARBA00023136"/>
    </source>
</evidence>
<comment type="subcellular location">
    <subcellularLocation>
        <location evidence="1 10">Cell inner membrane</location>
        <topology evidence="1 10">Single-pass membrane protein</topology>
        <orientation evidence="1 10">Periplasmic side</orientation>
    </subcellularLocation>
</comment>
<dbReference type="Pfam" id="PF03544">
    <property type="entry name" value="TonB_C"/>
    <property type="match status" value="1"/>
</dbReference>
<evidence type="ECO:0000259" key="11">
    <source>
        <dbReference type="PROSITE" id="PS52015"/>
    </source>
</evidence>
<accession>A0A918RMY2</accession>
<comment type="caution">
    <text evidence="12">The sequence shown here is derived from an EMBL/GenBank/DDBJ whole genome shotgun (WGS) entry which is preliminary data.</text>
</comment>
<proteinExistence type="inferred from homology"/>
<evidence type="ECO:0000256" key="6">
    <source>
        <dbReference type="ARBA" id="ARBA00022692"/>
    </source>
</evidence>
<dbReference type="GO" id="GO:0015031">
    <property type="term" value="P:protein transport"/>
    <property type="evidence" value="ECO:0007669"/>
    <property type="project" value="UniProtKB-UniRule"/>
</dbReference>
<keyword evidence="3 10" id="KW-0813">Transport</keyword>
<keyword evidence="7 10" id="KW-0653">Protein transport</keyword>
<keyword evidence="10" id="KW-0735">Signal-anchor</keyword>
<keyword evidence="8 10" id="KW-1133">Transmembrane helix</keyword>
<reference evidence="12" key="2">
    <citation type="submission" date="2020-09" db="EMBL/GenBank/DDBJ databases">
        <authorList>
            <person name="Sun Q."/>
            <person name="Kim S."/>
        </authorList>
    </citation>
    <scope>NUCLEOTIDE SEQUENCE</scope>
    <source>
        <strain evidence="12">KCTC 12711</strain>
    </source>
</reference>
<organism evidence="12 13">
    <name type="scientific">Arenicella chitinivorans</name>
    <dbReference type="NCBI Taxonomy" id="1329800"/>
    <lineage>
        <taxon>Bacteria</taxon>
        <taxon>Pseudomonadati</taxon>
        <taxon>Pseudomonadota</taxon>
        <taxon>Gammaproteobacteria</taxon>
        <taxon>Arenicellales</taxon>
        <taxon>Arenicellaceae</taxon>
        <taxon>Arenicella</taxon>
    </lineage>
</organism>
<comment type="function">
    <text evidence="10">Interacts with outer membrane receptor proteins that carry out high-affinity binding and energy dependent uptake into the periplasmic space of specific substrates. It could act to transduce energy from the cytoplasmic membrane to specific energy-requiring processes in the outer membrane, resulting in the release into the periplasm of ligands bound by these outer membrane proteins.</text>
</comment>
<dbReference type="GO" id="GO:0015891">
    <property type="term" value="P:siderophore transport"/>
    <property type="evidence" value="ECO:0007669"/>
    <property type="project" value="InterPro"/>
</dbReference>
<dbReference type="EMBL" id="BMXA01000002">
    <property type="protein sequence ID" value="GHA03717.1"/>
    <property type="molecule type" value="Genomic_DNA"/>
</dbReference>
<evidence type="ECO:0000256" key="7">
    <source>
        <dbReference type="ARBA" id="ARBA00022927"/>
    </source>
</evidence>
<keyword evidence="13" id="KW-1185">Reference proteome</keyword>
<dbReference type="GO" id="GO:0031992">
    <property type="term" value="F:energy transducer activity"/>
    <property type="evidence" value="ECO:0007669"/>
    <property type="project" value="InterPro"/>
</dbReference>
<evidence type="ECO:0000256" key="10">
    <source>
        <dbReference type="RuleBase" id="RU362123"/>
    </source>
</evidence>
<dbReference type="GO" id="GO:0055085">
    <property type="term" value="P:transmembrane transport"/>
    <property type="evidence" value="ECO:0007669"/>
    <property type="project" value="InterPro"/>
</dbReference>
<evidence type="ECO:0000256" key="1">
    <source>
        <dbReference type="ARBA" id="ARBA00004383"/>
    </source>
</evidence>
<dbReference type="GO" id="GO:0005886">
    <property type="term" value="C:plasma membrane"/>
    <property type="evidence" value="ECO:0007669"/>
    <property type="project" value="UniProtKB-SubCell"/>
</dbReference>
<evidence type="ECO:0000256" key="4">
    <source>
        <dbReference type="ARBA" id="ARBA00022475"/>
    </source>
</evidence>
<dbReference type="GO" id="GO:0030288">
    <property type="term" value="C:outer membrane-bounded periplasmic space"/>
    <property type="evidence" value="ECO:0007669"/>
    <property type="project" value="InterPro"/>
</dbReference>
<gene>
    <name evidence="12" type="ORF">GCM10008090_11120</name>
</gene>
<dbReference type="PROSITE" id="PS52015">
    <property type="entry name" value="TONB_CTD"/>
    <property type="match status" value="1"/>
</dbReference>
<reference evidence="12" key="1">
    <citation type="journal article" date="2014" name="Int. J. Syst. Evol. Microbiol.">
        <title>Complete genome sequence of Corynebacterium casei LMG S-19264T (=DSM 44701T), isolated from a smear-ripened cheese.</title>
        <authorList>
            <consortium name="US DOE Joint Genome Institute (JGI-PGF)"/>
            <person name="Walter F."/>
            <person name="Albersmeier A."/>
            <person name="Kalinowski J."/>
            <person name="Ruckert C."/>
        </authorList>
    </citation>
    <scope>NUCLEOTIDE SEQUENCE</scope>
    <source>
        <strain evidence="12">KCTC 12711</strain>
    </source>
</reference>
<dbReference type="InterPro" id="IPR051045">
    <property type="entry name" value="TonB-dependent_transducer"/>
</dbReference>
<evidence type="ECO:0000256" key="5">
    <source>
        <dbReference type="ARBA" id="ARBA00022519"/>
    </source>
</evidence>
<feature type="transmembrane region" description="Helical" evidence="10">
    <location>
        <begin position="7"/>
        <end position="29"/>
    </location>
</feature>
<keyword evidence="5 10" id="KW-0997">Cell inner membrane</keyword>
<dbReference type="InterPro" id="IPR006260">
    <property type="entry name" value="TonB/TolA_C"/>
</dbReference>
<feature type="domain" description="TonB C-terminal" evidence="11">
    <location>
        <begin position="107"/>
        <end position="199"/>
    </location>
</feature>
<evidence type="ECO:0000313" key="13">
    <source>
        <dbReference type="Proteomes" id="UP000614811"/>
    </source>
</evidence>
<evidence type="ECO:0000313" key="12">
    <source>
        <dbReference type="EMBL" id="GHA03717.1"/>
    </source>
</evidence>
<dbReference type="PANTHER" id="PTHR33446">
    <property type="entry name" value="PROTEIN TONB-RELATED"/>
    <property type="match status" value="1"/>
</dbReference>
<dbReference type="InterPro" id="IPR037682">
    <property type="entry name" value="TonB_C"/>
</dbReference>
<name>A0A918RMY2_9GAMM</name>
<protein>
    <recommendedName>
        <fullName evidence="10">Protein TonB</fullName>
    </recommendedName>
</protein>
<dbReference type="PRINTS" id="PR01374">
    <property type="entry name" value="TONBPROTEIN"/>
</dbReference>
<keyword evidence="6 10" id="KW-0812">Transmembrane</keyword>
<dbReference type="NCBIfam" id="TIGR01352">
    <property type="entry name" value="tonB_Cterm"/>
    <property type="match status" value="1"/>
</dbReference>
<dbReference type="RefSeq" id="WP_189399055.1">
    <property type="nucleotide sequence ID" value="NZ_BMXA01000002.1"/>
</dbReference>